<keyword evidence="2" id="KW-1185">Reference proteome</keyword>
<dbReference type="RefSeq" id="WP_119546049.1">
    <property type="nucleotide sequence ID" value="NZ_QXIR01000006.1"/>
</dbReference>
<protein>
    <recommendedName>
        <fullName evidence="3">Mu-like prophage protein Com</fullName>
    </recommendedName>
</protein>
<dbReference type="EMBL" id="QXIR01000006">
    <property type="protein sequence ID" value="RIW36045.1"/>
    <property type="molecule type" value="Genomic_DNA"/>
</dbReference>
<gene>
    <name evidence="1" type="ORF">D3H55_06180</name>
</gene>
<accession>A0A3A1R3N1</accession>
<comment type="caution">
    <text evidence="1">The sequence shown here is derived from an EMBL/GenBank/DDBJ whole genome shotgun (WGS) entry which is preliminary data.</text>
</comment>
<name>A0A3A1R3N1_9BACI</name>
<dbReference type="OrthoDB" id="2066462at2"/>
<sequence length="68" mass="7558">MIKEDVLARVECPVCGHRLMDKGDNATGPVQTKCTKCKRVWEVELATDEFKQVGGKPIARRKGESESP</sequence>
<evidence type="ECO:0000313" key="2">
    <source>
        <dbReference type="Proteomes" id="UP000265801"/>
    </source>
</evidence>
<evidence type="ECO:0000313" key="1">
    <source>
        <dbReference type="EMBL" id="RIW36045.1"/>
    </source>
</evidence>
<reference evidence="1 2" key="1">
    <citation type="submission" date="2018-09" db="EMBL/GenBank/DDBJ databases">
        <title>Bacillus saliacetes sp. nov., isolated from Thai shrimp paste (Ka-pi).</title>
        <authorList>
            <person name="Daroonpunt R."/>
            <person name="Tanasupawat S."/>
            <person name="Yiamsombut S."/>
        </authorList>
    </citation>
    <scope>NUCLEOTIDE SEQUENCE [LARGE SCALE GENOMIC DNA]</scope>
    <source>
        <strain evidence="1 2">SKP7-4</strain>
    </source>
</reference>
<dbReference type="AlphaFoldDB" id="A0A3A1R3N1"/>
<organism evidence="1 2">
    <name type="scientific">Bacillus salacetis</name>
    <dbReference type="NCBI Taxonomy" id="2315464"/>
    <lineage>
        <taxon>Bacteria</taxon>
        <taxon>Bacillati</taxon>
        <taxon>Bacillota</taxon>
        <taxon>Bacilli</taxon>
        <taxon>Bacillales</taxon>
        <taxon>Bacillaceae</taxon>
        <taxon>Bacillus</taxon>
    </lineage>
</organism>
<evidence type="ECO:0008006" key="3">
    <source>
        <dbReference type="Google" id="ProtNLM"/>
    </source>
</evidence>
<proteinExistence type="predicted"/>
<dbReference type="Proteomes" id="UP000265801">
    <property type="component" value="Unassembled WGS sequence"/>
</dbReference>